<dbReference type="InterPro" id="IPR011701">
    <property type="entry name" value="MFS"/>
</dbReference>
<dbReference type="PANTHER" id="PTHR43414:SF6">
    <property type="entry name" value="MULTIDRUG RESISTANCE PROTEIN MDTG"/>
    <property type="match status" value="1"/>
</dbReference>
<feature type="transmembrane region" description="Helical" evidence="7">
    <location>
        <begin position="284"/>
        <end position="301"/>
    </location>
</feature>
<keyword evidence="2" id="KW-0813">Transport</keyword>
<dbReference type="OrthoDB" id="65739at2"/>
<feature type="transmembrane region" description="Helical" evidence="7">
    <location>
        <begin position="313"/>
        <end position="333"/>
    </location>
</feature>
<keyword evidence="4 7" id="KW-0812">Transmembrane</keyword>
<proteinExistence type="predicted"/>
<evidence type="ECO:0000256" key="2">
    <source>
        <dbReference type="ARBA" id="ARBA00022448"/>
    </source>
</evidence>
<evidence type="ECO:0000313" key="9">
    <source>
        <dbReference type="EMBL" id="KYH33513.1"/>
    </source>
</evidence>
<evidence type="ECO:0000313" key="10">
    <source>
        <dbReference type="Proteomes" id="UP000075670"/>
    </source>
</evidence>
<dbReference type="Pfam" id="PF00083">
    <property type="entry name" value="Sugar_tr"/>
    <property type="match status" value="1"/>
</dbReference>
<dbReference type="InterPro" id="IPR036259">
    <property type="entry name" value="MFS_trans_sf"/>
</dbReference>
<feature type="domain" description="Major facilitator superfamily (MFS) profile" evidence="8">
    <location>
        <begin position="7"/>
        <end position="396"/>
    </location>
</feature>
<keyword evidence="10" id="KW-1185">Reference proteome</keyword>
<dbReference type="InterPro" id="IPR005828">
    <property type="entry name" value="MFS_sugar_transport-like"/>
</dbReference>
<dbReference type="PANTHER" id="PTHR43414">
    <property type="entry name" value="MULTIDRUG RESISTANCE PROTEIN MDTG"/>
    <property type="match status" value="1"/>
</dbReference>
<dbReference type="Pfam" id="PF07690">
    <property type="entry name" value="MFS_1"/>
    <property type="match status" value="1"/>
</dbReference>
<dbReference type="GO" id="GO:0022857">
    <property type="term" value="F:transmembrane transporter activity"/>
    <property type="evidence" value="ECO:0007669"/>
    <property type="project" value="InterPro"/>
</dbReference>
<feature type="transmembrane region" description="Helical" evidence="7">
    <location>
        <begin position="373"/>
        <end position="390"/>
    </location>
</feature>
<dbReference type="InterPro" id="IPR001958">
    <property type="entry name" value="Tet-R_TetA/multi-R_MdtG-like"/>
</dbReference>
<dbReference type="Proteomes" id="UP000075670">
    <property type="component" value="Unassembled WGS sequence"/>
</dbReference>
<organism evidence="9 10">
    <name type="scientific">Moorella mulderi DSM 14980</name>
    <dbReference type="NCBI Taxonomy" id="1122241"/>
    <lineage>
        <taxon>Bacteria</taxon>
        <taxon>Bacillati</taxon>
        <taxon>Bacillota</taxon>
        <taxon>Clostridia</taxon>
        <taxon>Neomoorellales</taxon>
        <taxon>Neomoorellaceae</taxon>
        <taxon>Neomoorella</taxon>
    </lineage>
</organism>
<dbReference type="Gene3D" id="1.20.1250.20">
    <property type="entry name" value="MFS general substrate transporter like domains"/>
    <property type="match status" value="2"/>
</dbReference>
<evidence type="ECO:0000256" key="5">
    <source>
        <dbReference type="ARBA" id="ARBA00022989"/>
    </source>
</evidence>
<feature type="transmembrane region" description="Helical" evidence="7">
    <location>
        <begin position="248"/>
        <end position="272"/>
    </location>
</feature>
<dbReference type="AlphaFoldDB" id="A0A151B154"/>
<dbReference type="GO" id="GO:0005886">
    <property type="term" value="C:plasma membrane"/>
    <property type="evidence" value="ECO:0007669"/>
    <property type="project" value="UniProtKB-SubCell"/>
</dbReference>
<dbReference type="PRINTS" id="PR01035">
    <property type="entry name" value="TCRTETA"/>
</dbReference>
<dbReference type="InterPro" id="IPR020846">
    <property type="entry name" value="MFS_dom"/>
</dbReference>
<feature type="transmembrane region" description="Helical" evidence="7">
    <location>
        <begin position="205"/>
        <end position="228"/>
    </location>
</feature>
<reference evidence="9 10" key="1">
    <citation type="submission" date="2016-02" db="EMBL/GenBank/DDBJ databases">
        <title>Genome sequence of Moorella mulderi DSM 14980.</title>
        <authorList>
            <person name="Poehlein A."/>
            <person name="Daniel R."/>
        </authorList>
    </citation>
    <scope>NUCLEOTIDE SEQUENCE [LARGE SCALE GENOMIC DNA]</scope>
    <source>
        <strain evidence="9 10">DSM 14980</strain>
    </source>
</reference>
<feature type="transmembrane region" description="Helical" evidence="7">
    <location>
        <begin position="46"/>
        <end position="66"/>
    </location>
</feature>
<name>A0A151B154_9FIRM</name>
<feature type="transmembrane region" description="Helical" evidence="7">
    <location>
        <begin position="101"/>
        <end position="123"/>
    </location>
</feature>
<evidence type="ECO:0000256" key="4">
    <source>
        <dbReference type="ARBA" id="ARBA00022692"/>
    </source>
</evidence>
<evidence type="ECO:0000256" key="3">
    <source>
        <dbReference type="ARBA" id="ARBA00022475"/>
    </source>
</evidence>
<feature type="transmembrane region" description="Helical" evidence="7">
    <location>
        <begin position="135"/>
        <end position="157"/>
    </location>
</feature>
<accession>A0A151B154</accession>
<comment type="subcellular location">
    <subcellularLocation>
        <location evidence="1">Cell membrane</location>
        <topology evidence="1">Multi-pass membrane protein</topology>
    </subcellularLocation>
</comment>
<evidence type="ECO:0000259" key="8">
    <source>
        <dbReference type="PROSITE" id="PS50850"/>
    </source>
</evidence>
<feature type="transmembrane region" description="Helical" evidence="7">
    <location>
        <begin position="7"/>
        <end position="26"/>
    </location>
</feature>
<dbReference type="PATRIC" id="fig|1122241.3.peg.235"/>
<sequence length="405" mass="43843">MSEWQRNLYLLVIIQLLATSTFQIVTPFLPFFVAELGVTDPRSLKAWSGILVGVNALFSGLMSPFWGALADRYGRKAMLVRSAASVAIFTVLPAFVTSAYQLLICRILMGVFSGFSSAALTLAASTTPENRLGFALGWLQTGQVLGLVLGPLIGGVLADIFPFRVVFMLAGLLAITGTILAATLVHEDFHPPVRTAAKTTEKSSLIGLLSWPLTIYSLFVVIFLSQFATRGVEPLMPLYVRELSAGSSNFNTLVGLVVAVTGLAQVIAVTILGRQAPYWGYKRCLLACLAGSALFYFPQALVGQVFPLISLRFFQGLFLGGLLPMANSLIGLFTPPEKRGRVYGLTQSAFFLGNFSGPLAGGFWAALFGLRSVFYAASILLFLNFIWVWREVREPQTALKISSGK</sequence>
<comment type="caution">
    <text evidence="9">The sequence shown here is derived from an EMBL/GenBank/DDBJ whole genome shotgun (WGS) entry which is preliminary data.</text>
</comment>
<dbReference type="EMBL" id="LTBC01000001">
    <property type="protein sequence ID" value="KYH33513.1"/>
    <property type="molecule type" value="Genomic_DNA"/>
</dbReference>
<feature type="transmembrane region" description="Helical" evidence="7">
    <location>
        <begin position="345"/>
        <end position="367"/>
    </location>
</feature>
<keyword evidence="5 7" id="KW-1133">Transmembrane helix</keyword>
<keyword evidence="3" id="KW-1003">Cell membrane</keyword>
<gene>
    <name evidence="9" type="primary">tetA</name>
    <name evidence="9" type="ORF">MOMUL_02140</name>
</gene>
<dbReference type="SUPFAM" id="SSF103473">
    <property type="entry name" value="MFS general substrate transporter"/>
    <property type="match status" value="2"/>
</dbReference>
<protein>
    <submittedName>
        <fullName evidence="9">Tetracycline resistance protein, class B</fullName>
    </submittedName>
</protein>
<feature type="transmembrane region" description="Helical" evidence="7">
    <location>
        <begin position="163"/>
        <end position="185"/>
    </location>
</feature>
<dbReference type="PROSITE" id="PS50850">
    <property type="entry name" value="MFS"/>
    <property type="match status" value="1"/>
</dbReference>
<dbReference type="RefSeq" id="WP_062280427.1">
    <property type="nucleotide sequence ID" value="NZ_LTBC01000001.1"/>
</dbReference>
<feature type="transmembrane region" description="Helical" evidence="7">
    <location>
        <begin position="78"/>
        <end position="95"/>
    </location>
</feature>
<evidence type="ECO:0000256" key="1">
    <source>
        <dbReference type="ARBA" id="ARBA00004651"/>
    </source>
</evidence>
<evidence type="ECO:0000256" key="6">
    <source>
        <dbReference type="ARBA" id="ARBA00023136"/>
    </source>
</evidence>
<keyword evidence="6 7" id="KW-0472">Membrane</keyword>
<evidence type="ECO:0000256" key="7">
    <source>
        <dbReference type="SAM" id="Phobius"/>
    </source>
</evidence>